<dbReference type="InterPro" id="IPR038711">
    <property type="entry name" value="LRR_N_sf"/>
</dbReference>
<reference evidence="4 5" key="1">
    <citation type="submission" date="2018-08" db="EMBL/GenBank/DDBJ databases">
        <title>A genome reference for cultivated species of the human gut microbiota.</title>
        <authorList>
            <person name="Zou Y."/>
            <person name="Xue W."/>
            <person name="Luo G."/>
        </authorList>
    </citation>
    <scope>NUCLEOTIDE SEQUENCE [LARGE SCALE GENOMIC DNA]</scope>
    <source>
        <strain evidence="4 5">AF31-28B-AC</strain>
    </source>
</reference>
<proteinExistence type="predicted"/>
<evidence type="ECO:0000313" key="5">
    <source>
        <dbReference type="Proteomes" id="UP000285109"/>
    </source>
</evidence>
<dbReference type="Gene3D" id="2.60.40.3540">
    <property type="entry name" value="Domain of unknown function DUF4458"/>
    <property type="match status" value="2"/>
</dbReference>
<dbReference type="PROSITE" id="PS51450">
    <property type="entry name" value="LRR"/>
    <property type="match status" value="2"/>
</dbReference>
<dbReference type="SUPFAM" id="SSF52058">
    <property type="entry name" value="L domain-like"/>
    <property type="match status" value="2"/>
</dbReference>
<keyword evidence="1" id="KW-0433">Leucine-rich repeat</keyword>
<dbReference type="Gene3D" id="3.80.10.10">
    <property type="entry name" value="Ribonuclease Inhibitor"/>
    <property type="match status" value="1"/>
</dbReference>
<name>A0A415SZH2_9BACT</name>
<evidence type="ECO:0000313" key="4">
    <source>
        <dbReference type="EMBL" id="RHM94585.1"/>
    </source>
</evidence>
<sequence length="863" mass="96309">MKMKNKIRISLLNYFVILLITIIGAACTDDKEVFQADKGYVQFKVYKSESYVKNETSRASGNVLDSLYEANKVKVVLRSNDYDFSQTLMLHAYDEQSAEYGLRSDKLELQTGEYTVVGFYLYDRAEKEPIFVGIPSEKTTFTIVSGGLVMQDLLVDAIGRGLVKFELIKNIQVSRGASDSEPYPFSDINKVDIKIQNMDTKKTQEFKSLKVTYVEDFDDRGIGYRTSVGRIDTLVTAEAGNYKILSYAAYNRTELLQYFNDEVLGEATFTVTDNKQTDAKVPVTIMETAANIKDYYNLRTLWEELGGPNWSYVGESYPKGTNWDFDNKDIDMWGDQPGVSLDKNGRVIGLSIGDFNPTGIVPAVIGEFEELQSLALGTHNDKLRPGENPLADLKGGLTPAVLEKLRSDYMDNFALRDSRQDWDVQMQRCMVEAGQPAIKKSIVQPKDIIHGDLTNGITGIDKAIGNLKKLEVLYIANSPITSLPESLGDLKSCTDLEIYNCPRLTAFPDQLAEMENLTQLNMAMNPQLAAAFPEGIKTLAEGKAGESLQILYLGYNNIASLPTEVSKMKKLGKIDLIYNKLTALPAFGKDVNLVQGTFDYNEIARIEKDADGYFCGMDDVESLSFSHNELTEFPDIFDAKSIYIMASIDFSYNEITEVTTDKGINTNNLSLAGNALKTFPKDLFTAGSPLTVLNLSGNQIEEITNDDIKGEKTYMMTSLDLSNNRLKKLPDDMNGTYMPHLYGIDISGNQFSAFPWGLANISYLNTLIMRNQRDDDGNRVYKEWPTSIGNHKGLRALLLGGNDIGKVPETERLSYLINTLDVSDNPSIVLNVSSVCPYIKAGMYLLIYDTTQDIRGCDYLTLE</sequence>
<dbReference type="InterPro" id="IPR050216">
    <property type="entry name" value="LRR_domain-containing"/>
</dbReference>
<feature type="domain" description="DUF4458" evidence="3">
    <location>
        <begin position="161"/>
        <end position="275"/>
    </location>
</feature>
<dbReference type="PANTHER" id="PTHR48051">
    <property type="match status" value="1"/>
</dbReference>
<accession>A0A415SZH2</accession>
<dbReference type="Pfam" id="PF18805">
    <property type="entry name" value="LRR_10"/>
    <property type="match status" value="1"/>
</dbReference>
<dbReference type="SMART" id="SM00369">
    <property type="entry name" value="LRR_TYP"/>
    <property type="match status" value="6"/>
</dbReference>
<dbReference type="GO" id="GO:0005737">
    <property type="term" value="C:cytoplasm"/>
    <property type="evidence" value="ECO:0007669"/>
    <property type="project" value="TreeGrafter"/>
</dbReference>
<dbReference type="PROSITE" id="PS51257">
    <property type="entry name" value="PROKAR_LIPOPROTEIN"/>
    <property type="match status" value="1"/>
</dbReference>
<dbReference type="EMBL" id="QRQK01000026">
    <property type="protein sequence ID" value="RHM94585.1"/>
    <property type="molecule type" value="Genomic_DNA"/>
</dbReference>
<evidence type="ECO:0000259" key="3">
    <source>
        <dbReference type="Pfam" id="PF14660"/>
    </source>
</evidence>
<dbReference type="InterPro" id="IPR032675">
    <property type="entry name" value="LRR_dom_sf"/>
</dbReference>
<evidence type="ECO:0000256" key="1">
    <source>
        <dbReference type="ARBA" id="ARBA00022614"/>
    </source>
</evidence>
<dbReference type="InterPro" id="IPR027899">
    <property type="entry name" value="DUF4458"/>
</dbReference>
<keyword evidence="2" id="KW-0677">Repeat</keyword>
<organism evidence="4 5">
    <name type="scientific">Phocaeicola plebeius</name>
    <dbReference type="NCBI Taxonomy" id="310297"/>
    <lineage>
        <taxon>Bacteria</taxon>
        <taxon>Pseudomonadati</taxon>
        <taxon>Bacteroidota</taxon>
        <taxon>Bacteroidia</taxon>
        <taxon>Bacteroidales</taxon>
        <taxon>Bacteroidaceae</taxon>
        <taxon>Phocaeicola</taxon>
    </lineage>
</organism>
<evidence type="ECO:0000256" key="2">
    <source>
        <dbReference type="ARBA" id="ARBA00022737"/>
    </source>
</evidence>
<dbReference type="InterPro" id="IPR003591">
    <property type="entry name" value="Leu-rich_rpt_typical-subtyp"/>
</dbReference>
<dbReference type="AlphaFoldDB" id="A0A415SZH2"/>
<protein>
    <submittedName>
        <fullName evidence="4">DUF4458 domain-containing protein</fullName>
    </submittedName>
</protein>
<dbReference type="Pfam" id="PF14660">
    <property type="entry name" value="DUF4458"/>
    <property type="match status" value="2"/>
</dbReference>
<dbReference type="PANTHER" id="PTHR48051:SF54">
    <property type="entry name" value="LEUCINE-RICH REPEAT-CONTAINING PROTEIN"/>
    <property type="match status" value="1"/>
</dbReference>
<dbReference type="Proteomes" id="UP000285109">
    <property type="component" value="Unassembled WGS sequence"/>
</dbReference>
<gene>
    <name evidence="4" type="ORF">DWZ34_12595</name>
</gene>
<dbReference type="InterPro" id="IPR041403">
    <property type="entry name" value="DUF4458_prot_LRR"/>
</dbReference>
<dbReference type="InterPro" id="IPR001611">
    <property type="entry name" value="Leu-rich_rpt"/>
</dbReference>
<comment type="caution">
    <text evidence="4">The sequence shown here is derived from an EMBL/GenBank/DDBJ whole genome shotgun (WGS) entry which is preliminary data.</text>
</comment>
<feature type="domain" description="DUF4458" evidence="3">
    <location>
        <begin position="39"/>
        <end position="148"/>
    </location>
</feature>